<dbReference type="InterPro" id="IPR018785">
    <property type="entry name" value="CDPF1_dom"/>
</dbReference>
<evidence type="ECO:0000313" key="5">
    <source>
        <dbReference type="Proteomes" id="UP000267029"/>
    </source>
</evidence>
<evidence type="ECO:0000313" key="4">
    <source>
        <dbReference type="EMBL" id="VDD80137.1"/>
    </source>
</evidence>
<feature type="domain" description="Cysteine-rich DPF motif" evidence="3">
    <location>
        <begin position="3"/>
        <end position="68"/>
    </location>
</feature>
<keyword evidence="5" id="KW-1185">Reference proteome</keyword>
<comment type="similarity">
    <text evidence="1">Belongs to the CDPF1 family.</text>
</comment>
<evidence type="ECO:0000256" key="2">
    <source>
        <dbReference type="ARBA" id="ARBA00014801"/>
    </source>
</evidence>
<name>A0A0R3UG33_MESCO</name>
<dbReference type="Pfam" id="PF10170">
    <property type="entry name" value="C6_DPF"/>
    <property type="match status" value="1"/>
</dbReference>
<dbReference type="AlphaFoldDB" id="A0A0R3UG33"/>
<dbReference type="OrthoDB" id="191995at2759"/>
<evidence type="ECO:0000313" key="6">
    <source>
        <dbReference type="WBParaSite" id="MCOS_0000613901-mRNA-1"/>
    </source>
</evidence>
<dbReference type="Proteomes" id="UP000267029">
    <property type="component" value="Unassembled WGS sequence"/>
</dbReference>
<proteinExistence type="inferred from homology"/>
<sequence>MTCRLLEVAYTMRDPFVDGCCGGIVIGADCCVCNTSVCVSQECSFFYGKRYCKECAQRNVDHFPADMRRVGTFAKFKILTKGQQVIHFESTLPQNGIYWSNE</sequence>
<dbReference type="InterPro" id="IPR042426">
    <property type="entry name" value="CDPF1"/>
</dbReference>
<accession>A0A0R3UG33</accession>
<reference evidence="6" key="1">
    <citation type="submission" date="2017-02" db="UniProtKB">
        <authorList>
            <consortium name="WormBaseParasite"/>
        </authorList>
    </citation>
    <scope>IDENTIFICATION</scope>
</reference>
<organism evidence="6">
    <name type="scientific">Mesocestoides corti</name>
    <name type="common">Flatworm</name>
    <dbReference type="NCBI Taxonomy" id="53468"/>
    <lineage>
        <taxon>Eukaryota</taxon>
        <taxon>Metazoa</taxon>
        <taxon>Spiralia</taxon>
        <taxon>Lophotrochozoa</taxon>
        <taxon>Platyhelminthes</taxon>
        <taxon>Cestoda</taxon>
        <taxon>Eucestoda</taxon>
        <taxon>Cyclophyllidea</taxon>
        <taxon>Mesocestoididae</taxon>
        <taxon>Mesocestoides</taxon>
    </lineage>
</organism>
<gene>
    <name evidence="4" type="ORF">MCOS_LOCUS6140</name>
</gene>
<dbReference type="PANTHER" id="PTHR31849:SF1">
    <property type="entry name" value="CYSTEINE-RICH DPF MOTIF DOMAIN-CONTAINING PROTEIN 1"/>
    <property type="match status" value="1"/>
</dbReference>
<reference evidence="4 5" key="2">
    <citation type="submission" date="2018-10" db="EMBL/GenBank/DDBJ databases">
        <authorList>
            <consortium name="Pathogen Informatics"/>
        </authorList>
    </citation>
    <scope>NUCLEOTIDE SEQUENCE [LARGE SCALE GENOMIC DNA]</scope>
</reference>
<dbReference type="PRINTS" id="PR01995">
    <property type="entry name" value="UPF0595"/>
</dbReference>
<dbReference type="EMBL" id="UXSR01005237">
    <property type="protein sequence ID" value="VDD80137.1"/>
    <property type="molecule type" value="Genomic_DNA"/>
</dbReference>
<evidence type="ECO:0000256" key="1">
    <source>
        <dbReference type="ARBA" id="ARBA00007917"/>
    </source>
</evidence>
<protein>
    <recommendedName>
        <fullName evidence="2">Cysteine-rich DPF motif domain-containing protein 1</fullName>
    </recommendedName>
</protein>
<dbReference type="WBParaSite" id="MCOS_0000613901-mRNA-1">
    <property type="protein sequence ID" value="MCOS_0000613901-mRNA-1"/>
    <property type="gene ID" value="MCOS_0000613901"/>
</dbReference>
<dbReference type="PANTHER" id="PTHR31849">
    <property type="entry name" value="CYSTEINE-RICH PDF MOTIF DOMAIN-CONTAINING PROTEIN 1"/>
    <property type="match status" value="1"/>
</dbReference>
<evidence type="ECO:0000259" key="3">
    <source>
        <dbReference type="Pfam" id="PF10170"/>
    </source>
</evidence>